<feature type="region of interest" description="Disordered" evidence="1">
    <location>
        <begin position="186"/>
        <end position="206"/>
    </location>
</feature>
<dbReference type="Proteomes" id="UP000199413">
    <property type="component" value="Unassembled WGS sequence"/>
</dbReference>
<dbReference type="RefSeq" id="WP_091345669.1">
    <property type="nucleotide sequence ID" value="NZ_FMHV01000002.1"/>
</dbReference>
<reference evidence="4" key="1">
    <citation type="submission" date="2016-06" db="EMBL/GenBank/DDBJ databases">
        <authorList>
            <person name="Varghese N."/>
            <person name="Submissions Spin"/>
        </authorList>
    </citation>
    <scope>NUCLEOTIDE SEQUENCE [LARGE SCALE GENOMIC DNA]</scope>
    <source>
        <strain evidence="4">DSM 45431</strain>
    </source>
</reference>
<feature type="transmembrane region" description="Helical" evidence="2">
    <location>
        <begin position="83"/>
        <end position="101"/>
    </location>
</feature>
<keyword evidence="2" id="KW-0812">Transmembrane</keyword>
<dbReference type="EMBL" id="FMHV01000002">
    <property type="protein sequence ID" value="SCL35941.1"/>
    <property type="molecule type" value="Genomic_DNA"/>
</dbReference>
<dbReference type="OrthoDB" id="3394353at2"/>
<keyword evidence="2" id="KW-0472">Membrane</keyword>
<feature type="compositionally biased region" description="Pro residues" evidence="1">
    <location>
        <begin position="197"/>
        <end position="206"/>
    </location>
</feature>
<feature type="transmembrane region" description="Helical" evidence="2">
    <location>
        <begin position="108"/>
        <end position="124"/>
    </location>
</feature>
<dbReference type="STRING" id="568872.GA0070624_5407"/>
<proteinExistence type="predicted"/>
<accession>A0A1C6T2G4</accession>
<dbReference type="AlphaFoldDB" id="A0A1C6T2G4"/>
<evidence type="ECO:0000313" key="3">
    <source>
        <dbReference type="EMBL" id="SCL35941.1"/>
    </source>
</evidence>
<protein>
    <submittedName>
        <fullName evidence="3">Uncharacterized protein</fullName>
    </submittedName>
</protein>
<evidence type="ECO:0000313" key="4">
    <source>
        <dbReference type="Proteomes" id="UP000199413"/>
    </source>
</evidence>
<keyword evidence="4" id="KW-1185">Reference proteome</keyword>
<evidence type="ECO:0000256" key="1">
    <source>
        <dbReference type="SAM" id="MobiDB-lite"/>
    </source>
</evidence>
<organism evidence="3 4">
    <name type="scientific">Micromonospora rhizosphaerae</name>
    <dbReference type="NCBI Taxonomy" id="568872"/>
    <lineage>
        <taxon>Bacteria</taxon>
        <taxon>Bacillati</taxon>
        <taxon>Actinomycetota</taxon>
        <taxon>Actinomycetes</taxon>
        <taxon>Micromonosporales</taxon>
        <taxon>Micromonosporaceae</taxon>
        <taxon>Micromonospora</taxon>
    </lineage>
</organism>
<name>A0A1C6T2G4_9ACTN</name>
<evidence type="ECO:0000256" key="2">
    <source>
        <dbReference type="SAM" id="Phobius"/>
    </source>
</evidence>
<keyword evidence="2" id="KW-1133">Transmembrane helix</keyword>
<gene>
    <name evidence="3" type="ORF">GA0070624_5407</name>
</gene>
<sequence>MLRSLISSVRPRHLAVTAAIYLPLAALMFGSWPASLMAVSRACAGLPPFDVRAWWTMQDARTMLTACGPAGRIAYIHQQLLDLAYPAALAALLLVATALLVRRYGDRWWPFLLPTVAMTVLDYVENIGVWTLLLDWPDTHPAIITVAGTATAVKRVLGFIAFTTPLLLAPLVLASAIYERRGRPAAVAPATDTDTSEPPPPAPAAS</sequence>
<feature type="transmembrane region" description="Helical" evidence="2">
    <location>
        <begin position="156"/>
        <end position="178"/>
    </location>
</feature>